<reference evidence="1 2" key="1">
    <citation type="journal article" date="2024" name="BMC Genomics">
        <title>De novo assembly and annotation of Popillia japonica's genome with initial clues to its potential as an invasive pest.</title>
        <authorList>
            <person name="Cucini C."/>
            <person name="Boschi S."/>
            <person name="Funari R."/>
            <person name="Cardaioli E."/>
            <person name="Iannotti N."/>
            <person name="Marturano G."/>
            <person name="Paoli F."/>
            <person name="Bruttini M."/>
            <person name="Carapelli A."/>
            <person name="Frati F."/>
            <person name="Nardi F."/>
        </authorList>
    </citation>
    <scope>NUCLEOTIDE SEQUENCE [LARGE SCALE GENOMIC DNA]</scope>
    <source>
        <strain evidence="1">DMR45628</strain>
    </source>
</reference>
<evidence type="ECO:0000313" key="1">
    <source>
        <dbReference type="EMBL" id="KAK9720757.1"/>
    </source>
</evidence>
<protein>
    <submittedName>
        <fullName evidence="1">Uncharacterized protein</fullName>
    </submittedName>
</protein>
<name>A0AAW1KMK2_POPJA</name>
<sequence>MRCSELRGNRDRDESILLLFDERSAAGYDKREREIEDDANIQLFTSGTIRLLVMAKQAKLIKLGHISSDIISTLPVTINFDKQPGSRRRLILIRLKQTTCLLLHRIAVGCVYRHGPSAATVIFVV</sequence>
<evidence type="ECO:0000313" key="2">
    <source>
        <dbReference type="Proteomes" id="UP001458880"/>
    </source>
</evidence>
<dbReference type="Proteomes" id="UP001458880">
    <property type="component" value="Unassembled WGS sequence"/>
</dbReference>
<accession>A0AAW1KMK2</accession>
<keyword evidence="2" id="KW-1185">Reference proteome</keyword>
<comment type="caution">
    <text evidence="1">The sequence shown here is derived from an EMBL/GenBank/DDBJ whole genome shotgun (WGS) entry which is preliminary data.</text>
</comment>
<dbReference type="AlphaFoldDB" id="A0AAW1KMK2"/>
<gene>
    <name evidence="1" type="ORF">QE152_g21897</name>
</gene>
<proteinExistence type="predicted"/>
<dbReference type="EMBL" id="JASPKY010000207">
    <property type="protein sequence ID" value="KAK9720757.1"/>
    <property type="molecule type" value="Genomic_DNA"/>
</dbReference>
<organism evidence="1 2">
    <name type="scientific">Popillia japonica</name>
    <name type="common">Japanese beetle</name>
    <dbReference type="NCBI Taxonomy" id="7064"/>
    <lineage>
        <taxon>Eukaryota</taxon>
        <taxon>Metazoa</taxon>
        <taxon>Ecdysozoa</taxon>
        <taxon>Arthropoda</taxon>
        <taxon>Hexapoda</taxon>
        <taxon>Insecta</taxon>
        <taxon>Pterygota</taxon>
        <taxon>Neoptera</taxon>
        <taxon>Endopterygota</taxon>
        <taxon>Coleoptera</taxon>
        <taxon>Polyphaga</taxon>
        <taxon>Scarabaeiformia</taxon>
        <taxon>Scarabaeidae</taxon>
        <taxon>Rutelinae</taxon>
        <taxon>Popillia</taxon>
    </lineage>
</organism>